<protein>
    <submittedName>
        <fullName evidence="6">Putative Lon protease</fullName>
    </submittedName>
</protein>
<dbReference type="PRINTS" id="PR00830">
    <property type="entry name" value="ENDOLAPTASE"/>
</dbReference>
<dbReference type="SUPFAM" id="SSF52540">
    <property type="entry name" value="P-loop containing nucleoside triphosphate hydrolases"/>
    <property type="match status" value="1"/>
</dbReference>
<organismHost>
    <name type="scientific">Cafeteria roenbergensis</name>
    <name type="common">Marine flagellate</name>
    <dbReference type="NCBI Taxonomy" id="33653"/>
</organismHost>
<dbReference type="InterPro" id="IPR014721">
    <property type="entry name" value="Ribsml_uS5_D2-typ_fold_subgr"/>
</dbReference>
<dbReference type="InterPro" id="IPR020568">
    <property type="entry name" value="Ribosomal_Su5_D2-typ_SF"/>
</dbReference>
<dbReference type="EMBL" id="GU244497">
    <property type="protein sequence ID" value="ADO67069.1"/>
    <property type="molecule type" value="Genomic_DNA"/>
</dbReference>
<dbReference type="Gene3D" id="3.40.50.300">
    <property type="entry name" value="P-loop containing nucleotide triphosphate hydrolases"/>
    <property type="match status" value="1"/>
</dbReference>
<dbReference type="PROSITE" id="PS51786">
    <property type="entry name" value="LON_PROTEOLYTIC"/>
    <property type="match status" value="1"/>
</dbReference>
<feature type="region of interest" description="Disordered" evidence="4">
    <location>
        <begin position="165"/>
        <end position="191"/>
    </location>
</feature>
<dbReference type="Gene3D" id="3.30.230.10">
    <property type="match status" value="1"/>
</dbReference>
<dbReference type="InterPro" id="IPR003593">
    <property type="entry name" value="AAA+_ATPase"/>
</dbReference>
<feature type="compositionally biased region" description="Acidic residues" evidence="4">
    <location>
        <begin position="166"/>
        <end position="186"/>
    </location>
</feature>
<evidence type="ECO:0000259" key="5">
    <source>
        <dbReference type="PROSITE" id="PS51786"/>
    </source>
</evidence>
<accession>E3T4F6</accession>
<dbReference type="Pfam" id="PF05362">
    <property type="entry name" value="Lon_C"/>
    <property type="match status" value="1"/>
</dbReference>
<dbReference type="GO" id="GO:0004176">
    <property type="term" value="F:ATP-dependent peptidase activity"/>
    <property type="evidence" value="ECO:0007669"/>
    <property type="project" value="InterPro"/>
</dbReference>
<organism evidence="6 7">
    <name type="scientific">Cafeteria roenbergensis virus (strain BV-PW1)</name>
    <name type="common">CroV</name>
    <dbReference type="NCBI Taxonomy" id="693272"/>
    <lineage>
        <taxon>Viruses</taxon>
        <taxon>Varidnaviria</taxon>
        <taxon>Bamfordvirae</taxon>
        <taxon>Nucleocytoviricota</taxon>
        <taxon>Megaviricetes</taxon>
        <taxon>Imitervirales</taxon>
        <taxon>Mimiviridae</taxon>
        <taxon>Aliimimivirinae</taxon>
        <taxon>Rheavirus</taxon>
        <taxon>Rheavirus sinusmexicani</taxon>
    </lineage>
</organism>
<dbReference type="SUPFAM" id="SSF54211">
    <property type="entry name" value="Ribosomal protein S5 domain 2-like"/>
    <property type="match status" value="1"/>
</dbReference>
<dbReference type="GO" id="GO:0006508">
    <property type="term" value="P:proteolysis"/>
    <property type="evidence" value="ECO:0007669"/>
    <property type="project" value="UniProtKB-KW"/>
</dbReference>
<evidence type="ECO:0000256" key="1">
    <source>
        <dbReference type="ARBA" id="ARBA00022670"/>
    </source>
</evidence>
<evidence type="ECO:0000313" key="7">
    <source>
        <dbReference type="Proteomes" id="UP000029781"/>
    </source>
</evidence>
<evidence type="ECO:0000313" key="6">
    <source>
        <dbReference type="EMBL" id="ADO67069.1"/>
    </source>
</evidence>
<dbReference type="GO" id="GO:0005524">
    <property type="term" value="F:ATP binding"/>
    <property type="evidence" value="ECO:0007669"/>
    <property type="project" value="InterPro"/>
</dbReference>
<dbReference type="InterPro" id="IPR027065">
    <property type="entry name" value="Lon_Prtase"/>
</dbReference>
<reference evidence="6 7" key="1">
    <citation type="journal article" date="2010" name="Proc. Natl. Acad. Sci. U.S.A.">
        <title>Giant virus with a remarkable complement of genes infects marine zooplankton.</title>
        <authorList>
            <person name="Fischer M.G."/>
            <person name="Allen M.J."/>
            <person name="Wilson W.H."/>
            <person name="Suttle C.A."/>
        </authorList>
    </citation>
    <scope>NUCLEOTIDE SEQUENCE [LARGE SCALE GENOMIC DNA]</scope>
    <source>
        <strain evidence="6 7">BV-PW1</strain>
    </source>
</reference>
<gene>
    <name evidence="6" type="ORF">crov036</name>
</gene>
<dbReference type="InterPro" id="IPR027417">
    <property type="entry name" value="P-loop_NTPase"/>
</dbReference>
<dbReference type="GO" id="GO:0004252">
    <property type="term" value="F:serine-type endopeptidase activity"/>
    <property type="evidence" value="ECO:0007669"/>
    <property type="project" value="InterPro"/>
</dbReference>
<dbReference type="PANTHER" id="PTHR10046">
    <property type="entry name" value="ATP DEPENDENT LON PROTEASE FAMILY MEMBER"/>
    <property type="match status" value="1"/>
</dbReference>
<keyword evidence="2" id="KW-0720">Serine protease</keyword>
<evidence type="ECO:0000256" key="2">
    <source>
        <dbReference type="ARBA" id="ARBA00022825"/>
    </source>
</evidence>
<dbReference type="OrthoDB" id="13357at10239"/>
<dbReference type="InterPro" id="IPR003959">
    <property type="entry name" value="ATPase_AAA_core"/>
</dbReference>
<proteinExistence type="predicted"/>
<dbReference type="SMART" id="SM00382">
    <property type="entry name" value="AAA"/>
    <property type="match status" value="1"/>
</dbReference>
<keyword evidence="1 6" id="KW-0645">Protease</keyword>
<dbReference type="InterPro" id="IPR008269">
    <property type="entry name" value="Lon_proteolytic"/>
</dbReference>
<keyword evidence="3" id="KW-0175">Coiled coil</keyword>
<feature type="coiled-coil region" evidence="3">
    <location>
        <begin position="50"/>
        <end position="84"/>
    </location>
</feature>
<evidence type="ECO:0000256" key="4">
    <source>
        <dbReference type="SAM" id="MobiDB-lite"/>
    </source>
</evidence>
<dbReference type="GO" id="GO:0016887">
    <property type="term" value="F:ATP hydrolysis activity"/>
    <property type="evidence" value="ECO:0007669"/>
    <property type="project" value="InterPro"/>
</dbReference>
<name>E3T4F6_CROVB</name>
<dbReference type="RefSeq" id="YP_003969668.1">
    <property type="nucleotide sequence ID" value="NC_014637.1"/>
</dbReference>
<dbReference type="Gene3D" id="1.10.8.60">
    <property type="match status" value="1"/>
</dbReference>
<dbReference type="InterPro" id="IPR004815">
    <property type="entry name" value="Lon_bac/euk-typ"/>
</dbReference>
<keyword evidence="7" id="KW-1185">Reference proteome</keyword>
<dbReference type="PIRSF" id="PIRSF001174">
    <property type="entry name" value="Lon_proteas"/>
    <property type="match status" value="1"/>
</dbReference>
<evidence type="ECO:0000256" key="3">
    <source>
        <dbReference type="SAM" id="Coils"/>
    </source>
</evidence>
<dbReference type="GO" id="GO:0030163">
    <property type="term" value="P:protein catabolic process"/>
    <property type="evidence" value="ECO:0007669"/>
    <property type="project" value="InterPro"/>
</dbReference>
<dbReference type="KEGG" id="vg:9887438"/>
<keyword evidence="2" id="KW-0378">Hydrolase</keyword>
<sequence>MVNIQDFFKKLSRKRPRSNSLEENDKLTQNEYINYIINKFKQFMNKPKTYRQITTEINSWLKELNEVRKENATTEEELRFLTQKIHDVSISERIIYELLDFIKNNKITKERAKTEILTFLNNIKNIPVKRLRSSLPSDTDTLQNTIMDQLEQLEQLESTEQLNFINDEDDEDIDSSDEDENDEDEYQPGNNNIIEIRIRKNNFLQDWNKRFEEIRENSRKNMSISQCQEYLNNLESSDREKILVEAERVEGIKKGEKPMYFKILDLPIPLEERKNIIREYNSMGKDSQKIKNWLNKIMSIPFGIYHGMDKNKNANKFIKHLQNKMDKAVFGHNDTKRKIIQIMCQGIRNPNAKGLVIGLEGPPGVGKTVLIEQGICQALDRPFIPISLGGASDSSFLDGHSFTYEGSIPGKIAESLIQAKCMNPVFYFDELDKVSNTHKGKEIINLLVHLIDPSQNSHYHDKYFHGVTLDLSRATFIFSFNDASLIDHILLDRITVINTESLDLMQKRVVTKEHLIPSIEKEIGLAKNSLNIKDEEIDYLVETFTLEGGVRKLKELLFHIIRELNIYNLTKHKMGTNKVNFPFNITRNVIDTLTKDYHKLKPYVIHSQPKIGVVNGMWANSYGVGGVLPIEIVTFPSHQPFSIKKTGSLKKVIQESIEVALSVAWNSLEEPIKNKWMKYWKNNCEGFHVHCPEGAVPKDGPSAGTALSLAFYSLLSNKPIPNDISITGEINLQGNVTAIGGLKEKITGCKKAGIKTVFYPVENNNSLDKIKHKSPEVLDNVKLISLNTFTDLLQILYPIKSNNLTDINLNV</sequence>
<dbReference type="GeneID" id="9887438"/>
<dbReference type="Proteomes" id="UP000029781">
    <property type="component" value="Segment"/>
</dbReference>
<feature type="domain" description="Lon proteolytic" evidence="5">
    <location>
        <begin position="608"/>
        <end position="799"/>
    </location>
</feature>
<dbReference type="Pfam" id="PF00004">
    <property type="entry name" value="AAA"/>
    <property type="match status" value="1"/>
</dbReference>